<name>A0ABX2K8Q3_9PROT</name>
<dbReference type="Proteomes" id="UP000605086">
    <property type="component" value="Unassembled WGS sequence"/>
</dbReference>
<dbReference type="PANTHER" id="PTHR44086">
    <property type="entry name" value="THIOSULFATE SULFURTRANSFERASE RDL2, MITOCHONDRIAL-RELATED"/>
    <property type="match status" value="1"/>
</dbReference>
<gene>
    <name evidence="2" type="ORF">GBZ48_07835</name>
</gene>
<proteinExistence type="predicted"/>
<reference evidence="2 3" key="1">
    <citation type="submission" date="2019-10" db="EMBL/GenBank/DDBJ databases">
        <title>Genome sequence of Azospirillum melinis.</title>
        <authorList>
            <person name="Ambrosini A."/>
            <person name="Sant'Anna F.H."/>
            <person name="Cassan F.D."/>
            <person name="Souza E.M."/>
            <person name="Passaglia L.M.P."/>
        </authorList>
    </citation>
    <scope>NUCLEOTIDE SEQUENCE [LARGE SCALE GENOMIC DNA]</scope>
    <source>
        <strain evidence="2 3">TMCY0552</strain>
    </source>
</reference>
<feature type="domain" description="Rhodanese" evidence="1">
    <location>
        <begin position="175"/>
        <end position="266"/>
    </location>
</feature>
<dbReference type="Pfam" id="PF00581">
    <property type="entry name" value="Rhodanese"/>
    <property type="match status" value="2"/>
</dbReference>
<accession>A0ABX2K8Q3</accession>
<dbReference type="SUPFAM" id="SSF52821">
    <property type="entry name" value="Rhodanese/Cell cycle control phosphatase"/>
    <property type="match status" value="4"/>
</dbReference>
<evidence type="ECO:0000259" key="1">
    <source>
        <dbReference type="PROSITE" id="PS50206"/>
    </source>
</evidence>
<keyword evidence="3" id="KW-1185">Reference proteome</keyword>
<sequence>MTVPAFDRKGTAVTTFPPALAGIPARTPARTPIETPAGTTGIDPRTLLDWLEDGGEIAFLDLREEGPFGEGHPLLAVNIPFSRLEFDIAALVPRADTRIVLLAGEPVAALAASRLSALGYTGVHVLSGGVESWSAAGLLLFPSVNVPGKAFAECVEHAYHTPDIEAAELDRLVRAGADLVILDSRTVEEFERFHVPGAVSAPGAEIVHRFADLVPSPDSLVVVSCAGRTRGIIGAQALINAGIPNRVVALSGGTQGWRLAGFELERDKPLPPRPPVGPEARELARQRAADLARRFAVPVIDRAALERLRADPARTTYLFDVRLPAEHAGGHAEGVPSAQGGQLVQALDTWAATRGARIVLTDDDGVRATVTAHWLRQLGWDALVLPGLVSGTAPPPAHAVPLPPQRAKPLSASEAGDRLRRGAALLFSDSSGDYRRSHPAGALWANRSRLGPPERFDRAAGVVVTGQDPVTAHLLALDLEETGIPAAVLPGGEAAWTAAGLAVVTSPSEPADADRIDHLFWLHDRHSGNLEASRAYLDWELSLPGAVGTPEAAGFRIGPAAAR</sequence>
<protein>
    <submittedName>
        <fullName evidence="2">Sulfurtransferase</fullName>
    </submittedName>
</protein>
<dbReference type="InterPro" id="IPR001763">
    <property type="entry name" value="Rhodanese-like_dom"/>
</dbReference>
<dbReference type="Gene3D" id="3.40.250.10">
    <property type="entry name" value="Rhodanese-like domain"/>
    <property type="match status" value="4"/>
</dbReference>
<feature type="domain" description="Rhodanese" evidence="1">
    <location>
        <begin position="53"/>
        <end position="142"/>
    </location>
</feature>
<feature type="domain" description="Rhodanese" evidence="1">
    <location>
        <begin position="312"/>
        <end position="398"/>
    </location>
</feature>
<comment type="caution">
    <text evidence="2">The sequence shown here is derived from an EMBL/GenBank/DDBJ whole genome shotgun (WGS) entry which is preliminary data.</text>
</comment>
<feature type="domain" description="Rhodanese" evidence="1">
    <location>
        <begin position="419"/>
        <end position="505"/>
    </location>
</feature>
<dbReference type="InterPro" id="IPR036873">
    <property type="entry name" value="Rhodanese-like_dom_sf"/>
</dbReference>
<dbReference type="PANTHER" id="PTHR44086:SF10">
    <property type="entry name" value="THIOSULFATE SULFURTRANSFERASE_RHODANESE-LIKE DOMAIN-CONTAINING PROTEIN 3"/>
    <property type="match status" value="1"/>
</dbReference>
<dbReference type="SMART" id="SM00450">
    <property type="entry name" value="RHOD"/>
    <property type="match status" value="4"/>
</dbReference>
<evidence type="ECO:0000313" key="2">
    <source>
        <dbReference type="EMBL" id="NUA99195.1"/>
    </source>
</evidence>
<organism evidence="2 3">
    <name type="scientific">Azospirillum melinis</name>
    <dbReference type="NCBI Taxonomy" id="328839"/>
    <lineage>
        <taxon>Bacteria</taxon>
        <taxon>Pseudomonadati</taxon>
        <taxon>Pseudomonadota</taxon>
        <taxon>Alphaproteobacteria</taxon>
        <taxon>Rhodospirillales</taxon>
        <taxon>Azospirillaceae</taxon>
        <taxon>Azospirillum</taxon>
    </lineage>
</organism>
<evidence type="ECO:0000313" key="3">
    <source>
        <dbReference type="Proteomes" id="UP000605086"/>
    </source>
</evidence>
<dbReference type="PROSITE" id="PS50206">
    <property type="entry name" value="RHODANESE_3"/>
    <property type="match status" value="4"/>
</dbReference>
<dbReference type="EMBL" id="WHOS01000007">
    <property type="protein sequence ID" value="NUA99195.1"/>
    <property type="molecule type" value="Genomic_DNA"/>
</dbReference>